<reference evidence="2" key="1">
    <citation type="submission" date="2019-01" db="EMBL/GenBank/DDBJ databases">
        <authorList>
            <person name="Lista F."/>
            <person name="Anselmo A."/>
        </authorList>
    </citation>
    <scope>NUCLEOTIDE SEQUENCE</scope>
    <source>
        <strain evidence="2">25S</strain>
    </source>
</reference>
<proteinExistence type="predicted"/>
<feature type="non-terminal residue" evidence="2">
    <location>
        <position position="1"/>
    </location>
</feature>
<comment type="caution">
    <text evidence="2">The sequence shown here is derived from an EMBL/GenBank/DDBJ whole genome shotgun (WGS) entry which is preliminary data.</text>
</comment>
<gene>
    <name evidence="2" type="ORF">ETE95_29215</name>
</gene>
<keyword evidence="1" id="KW-0472">Membrane</keyword>
<accession>A0A483E1H7</accession>
<evidence type="ECO:0000313" key="2">
    <source>
        <dbReference type="EMBL" id="TCW62481.1"/>
    </source>
</evidence>
<dbReference type="EMBL" id="SDBX01000140">
    <property type="protein sequence ID" value="TCW62481.1"/>
    <property type="molecule type" value="Genomic_DNA"/>
</dbReference>
<organism evidence="2">
    <name type="scientific">Klebsiella pneumoniae</name>
    <dbReference type="NCBI Taxonomy" id="573"/>
    <lineage>
        <taxon>Bacteria</taxon>
        <taxon>Pseudomonadati</taxon>
        <taxon>Pseudomonadota</taxon>
        <taxon>Gammaproteobacteria</taxon>
        <taxon>Enterobacterales</taxon>
        <taxon>Enterobacteriaceae</taxon>
        <taxon>Klebsiella/Raoultella group</taxon>
        <taxon>Klebsiella</taxon>
        <taxon>Klebsiella pneumoniae complex</taxon>
    </lineage>
</organism>
<keyword evidence="1" id="KW-1133">Transmembrane helix</keyword>
<dbReference type="AlphaFoldDB" id="A0A483E1H7"/>
<evidence type="ECO:0000256" key="1">
    <source>
        <dbReference type="SAM" id="Phobius"/>
    </source>
</evidence>
<protein>
    <submittedName>
        <fullName evidence="2">Uncharacterized protein</fullName>
    </submittedName>
</protein>
<keyword evidence="1" id="KW-0812">Transmembrane</keyword>
<sequence length="76" mass="8994">FNIRRISVVALIFVFIINFVFQNIYLQRRPILLGTMWTGLYTPTVFSLLRTDQEFKLILNQIDDDGDWVKDKLATK</sequence>
<name>A0A483E1H7_KLEPN</name>
<feature type="transmembrane region" description="Helical" evidence="1">
    <location>
        <begin position="6"/>
        <end position="26"/>
    </location>
</feature>